<keyword evidence="1" id="KW-0863">Zinc-finger</keyword>
<keyword evidence="1" id="KW-0539">Nucleus</keyword>
<name>A0ABR2SAF2_9ROSI</name>
<comment type="catalytic activity">
    <reaction evidence="1">
        <text>DNA(n) + a 2'-deoxyribonucleoside 5'-triphosphate = DNA(n+1) + diphosphate</text>
        <dbReference type="Rhea" id="RHEA:22508"/>
        <dbReference type="Rhea" id="RHEA-COMP:17339"/>
        <dbReference type="Rhea" id="RHEA-COMP:17340"/>
        <dbReference type="ChEBI" id="CHEBI:33019"/>
        <dbReference type="ChEBI" id="CHEBI:61560"/>
        <dbReference type="ChEBI" id="CHEBI:173112"/>
        <dbReference type="EC" id="2.7.7.7"/>
    </reaction>
</comment>
<keyword evidence="1" id="KW-0408">Iron</keyword>
<evidence type="ECO:0000313" key="2">
    <source>
        <dbReference type="EMBL" id="KAK9022157.1"/>
    </source>
</evidence>
<comment type="subcellular location">
    <subcellularLocation>
        <location evidence="1">Nucleus</location>
    </subcellularLocation>
</comment>
<keyword evidence="1" id="KW-0411">Iron-sulfur</keyword>
<keyword evidence="1" id="KW-0479">Metal-binding</keyword>
<dbReference type="PANTHER" id="PTHR10670:SF0">
    <property type="entry name" value="DNA POLYMERASE EPSILON CATALYTIC SUBUNIT A"/>
    <property type="match status" value="1"/>
</dbReference>
<dbReference type="Proteomes" id="UP001396334">
    <property type="component" value="Unassembled WGS sequence"/>
</dbReference>
<reference evidence="2 3" key="1">
    <citation type="journal article" date="2024" name="G3 (Bethesda)">
        <title>Genome assembly of Hibiscus sabdariffa L. provides insights into metabolisms of medicinal natural products.</title>
        <authorList>
            <person name="Kim T."/>
        </authorList>
    </citation>
    <scope>NUCLEOTIDE SEQUENCE [LARGE SCALE GENOMIC DNA]</scope>
    <source>
        <strain evidence="2">TK-2024</strain>
        <tissue evidence="2">Old leaves</tissue>
    </source>
</reference>
<keyword evidence="1" id="KW-0548">Nucleotidyltransferase</keyword>
<dbReference type="Pfam" id="PF23250">
    <property type="entry name" value="zf_DPOE_2"/>
    <property type="match status" value="1"/>
</dbReference>
<keyword evidence="3" id="KW-1185">Reference proteome</keyword>
<sequence>MISSMKAKSDSDGCLLSLRSYNLFTDGSCFKSKFKFRSYFYAAAKNKAEMDVEAYLRRLYESQIAEIEVVEKEDLDFSDLVISVFGVVVSNHGGILAGSHENSEVDIVSNWNIAQYLLEKIQEQAANRTSSLDGSLCTPSITITASKSFEAHTVKYLKDQISSYFTEKLLGVVRDFVLHMKGVQHDVLVTALAVLRKNLLKYAHIKEFAPEAEFYDPCPPFILPNVICSYCNDRRDLDLCRDSALLADEWCCAVPQCGQGYDWEMMENKLLQTIRQRENCIICEIQCAVRCRQVKAMWVCRLV</sequence>
<dbReference type="EMBL" id="JBBPBN010000015">
    <property type="protein sequence ID" value="KAK9022157.1"/>
    <property type="molecule type" value="Genomic_DNA"/>
</dbReference>
<keyword evidence="1" id="KW-0862">Zinc</keyword>
<dbReference type="PANTHER" id="PTHR10670">
    <property type="entry name" value="DNA POLYMERASE EPSILON CATALYTIC SUBUNIT A"/>
    <property type="match status" value="1"/>
</dbReference>
<gene>
    <name evidence="2" type="ORF">V6N11_002442</name>
</gene>
<proteinExistence type="inferred from homology"/>
<evidence type="ECO:0000313" key="3">
    <source>
        <dbReference type="Proteomes" id="UP001396334"/>
    </source>
</evidence>
<dbReference type="InterPro" id="IPR029703">
    <property type="entry name" value="POL2"/>
</dbReference>
<accession>A0ABR2SAF2</accession>
<comment type="caution">
    <text evidence="2">The sequence shown here is derived from an EMBL/GenBank/DDBJ whole genome shotgun (WGS) entry which is preliminary data.</text>
</comment>
<comment type="function">
    <text evidence="1">DNA polymerase II participates in chromosomal DNA replication.</text>
</comment>
<comment type="similarity">
    <text evidence="1">Belongs to the DNA polymerase type-B family.</text>
</comment>
<comment type="cofactor">
    <cofactor evidence="1">
        <name>[4Fe-4S] cluster</name>
        <dbReference type="ChEBI" id="CHEBI:49883"/>
    </cofactor>
</comment>
<keyword evidence="1" id="KW-0808">Transferase</keyword>
<evidence type="ECO:0000256" key="1">
    <source>
        <dbReference type="RuleBase" id="RU365029"/>
    </source>
</evidence>
<keyword evidence="1" id="KW-0239">DNA-directed DNA polymerase</keyword>
<keyword evidence="1" id="KW-0235">DNA replication</keyword>
<organism evidence="2 3">
    <name type="scientific">Hibiscus sabdariffa</name>
    <name type="common">roselle</name>
    <dbReference type="NCBI Taxonomy" id="183260"/>
    <lineage>
        <taxon>Eukaryota</taxon>
        <taxon>Viridiplantae</taxon>
        <taxon>Streptophyta</taxon>
        <taxon>Embryophyta</taxon>
        <taxon>Tracheophyta</taxon>
        <taxon>Spermatophyta</taxon>
        <taxon>Magnoliopsida</taxon>
        <taxon>eudicotyledons</taxon>
        <taxon>Gunneridae</taxon>
        <taxon>Pentapetalae</taxon>
        <taxon>rosids</taxon>
        <taxon>malvids</taxon>
        <taxon>Malvales</taxon>
        <taxon>Malvaceae</taxon>
        <taxon>Malvoideae</taxon>
        <taxon>Hibiscus</taxon>
    </lineage>
</organism>
<keyword evidence="1" id="KW-0238">DNA-binding</keyword>
<keyword evidence="1" id="KW-0004">4Fe-4S</keyword>
<protein>
    <recommendedName>
        <fullName evidence="1">DNA polymerase epsilon catalytic subunit</fullName>
        <ecNumber evidence="1">2.7.7.7</ecNumber>
    </recommendedName>
</protein>
<dbReference type="EC" id="2.7.7.7" evidence="1"/>